<keyword evidence="4" id="KW-1185">Reference proteome</keyword>
<reference evidence="1 3" key="1">
    <citation type="submission" date="2020-05" db="EMBL/GenBank/DDBJ databases">
        <title>Characterization of novel class B3 metallo-beta-lactamase from novel Pseudomonas species.</title>
        <authorList>
            <person name="Yamada K."/>
            <person name="Aoki K."/>
            <person name="Ishii Y."/>
        </authorList>
    </citation>
    <scope>NUCLEOTIDE SEQUENCE [LARGE SCALE GENOMIC DNA]</scope>
    <source>
        <strain evidence="1 3">TUM18999</strain>
        <strain evidence="2 4">TUM20286</strain>
    </source>
</reference>
<dbReference type="AlphaFoldDB" id="A0A6J4E3Z0"/>
<name>A0A6J4E3Z0_9PSED</name>
<dbReference type="EMBL" id="AP023189">
    <property type="protein sequence ID" value="BCG24178.1"/>
    <property type="molecule type" value="Genomic_DNA"/>
</dbReference>
<evidence type="ECO:0000313" key="3">
    <source>
        <dbReference type="Proteomes" id="UP000509383"/>
    </source>
</evidence>
<proteinExistence type="predicted"/>
<organism evidence="1 3">
    <name type="scientific">Pseudomonas tohonis</name>
    <dbReference type="NCBI Taxonomy" id="2725477"/>
    <lineage>
        <taxon>Bacteria</taxon>
        <taxon>Pseudomonadati</taxon>
        <taxon>Pseudomonadota</taxon>
        <taxon>Gammaproteobacteria</taxon>
        <taxon>Pseudomonadales</taxon>
        <taxon>Pseudomonadaceae</taxon>
        <taxon>Pseudomonas</taxon>
    </lineage>
</organism>
<evidence type="ECO:0000313" key="2">
    <source>
        <dbReference type="EMBL" id="GJN55713.1"/>
    </source>
</evidence>
<dbReference type="Proteomes" id="UP000509383">
    <property type="component" value="Chromosome"/>
</dbReference>
<sequence length="86" mass="9424">MKAQRKRLLLLAGLALMTNGFSLMGYGHGSVGGVAKNIEARHELDRQLANEVALKGELGSPPIRRQFQLPTAFVMESLTCCRDRLA</sequence>
<dbReference type="KEGG" id="ptw:TUM18999_23690"/>
<dbReference type="Proteomes" id="UP001054892">
    <property type="component" value="Unassembled WGS sequence"/>
</dbReference>
<evidence type="ECO:0000313" key="1">
    <source>
        <dbReference type="EMBL" id="BCG24178.1"/>
    </source>
</evidence>
<dbReference type="RefSeq" id="WP_111264131.1">
    <property type="nucleotide sequence ID" value="NZ_AP023189.1"/>
</dbReference>
<accession>A0A6J4E3Z0</accession>
<protein>
    <submittedName>
        <fullName evidence="1">Uncharacterized protein</fullName>
    </submittedName>
</protein>
<gene>
    <name evidence="1" type="ORF">TUM18999_23690</name>
    <name evidence="2" type="ORF">TUM20286_54650</name>
</gene>
<dbReference type="EMBL" id="BQKM01000020">
    <property type="protein sequence ID" value="GJN55713.1"/>
    <property type="molecule type" value="Genomic_DNA"/>
</dbReference>
<evidence type="ECO:0000313" key="4">
    <source>
        <dbReference type="Proteomes" id="UP001054892"/>
    </source>
</evidence>